<dbReference type="OrthoDB" id="3944128at2759"/>
<reference evidence="1" key="1">
    <citation type="journal article" date="2020" name="Stud. Mycol.">
        <title>101 Dothideomycetes genomes: a test case for predicting lifestyles and emergence of pathogens.</title>
        <authorList>
            <person name="Haridas S."/>
            <person name="Albert R."/>
            <person name="Binder M."/>
            <person name="Bloem J."/>
            <person name="Labutti K."/>
            <person name="Salamov A."/>
            <person name="Andreopoulos B."/>
            <person name="Baker S."/>
            <person name="Barry K."/>
            <person name="Bills G."/>
            <person name="Bluhm B."/>
            <person name="Cannon C."/>
            <person name="Castanera R."/>
            <person name="Culley D."/>
            <person name="Daum C."/>
            <person name="Ezra D."/>
            <person name="Gonzalez J."/>
            <person name="Henrissat B."/>
            <person name="Kuo A."/>
            <person name="Liang C."/>
            <person name="Lipzen A."/>
            <person name="Lutzoni F."/>
            <person name="Magnuson J."/>
            <person name="Mondo S."/>
            <person name="Nolan M."/>
            <person name="Ohm R."/>
            <person name="Pangilinan J."/>
            <person name="Park H.-J."/>
            <person name="Ramirez L."/>
            <person name="Alfaro M."/>
            <person name="Sun H."/>
            <person name="Tritt A."/>
            <person name="Yoshinaga Y."/>
            <person name="Zwiers L.-H."/>
            <person name="Turgeon B."/>
            <person name="Goodwin S."/>
            <person name="Spatafora J."/>
            <person name="Crous P."/>
            <person name="Grigoriev I."/>
        </authorList>
    </citation>
    <scope>NUCLEOTIDE SEQUENCE</scope>
    <source>
        <strain evidence="1">CBS 125425</strain>
    </source>
</reference>
<comment type="caution">
    <text evidence="1">The sequence shown here is derived from an EMBL/GenBank/DDBJ whole genome shotgun (WGS) entry which is preliminary data.</text>
</comment>
<accession>A0A9P4V4P7</accession>
<protein>
    <submittedName>
        <fullName evidence="1">Uncharacterized protein</fullName>
    </submittedName>
</protein>
<dbReference type="AlphaFoldDB" id="A0A9P4V4P7"/>
<name>A0A9P4V4P7_9PLEO</name>
<evidence type="ECO:0000313" key="2">
    <source>
        <dbReference type="Proteomes" id="UP000799444"/>
    </source>
</evidence>
<organism evidence="1 2">
    <name type="scientific">Polyplosphaeria fusca</name>
    <dbReference type="NCBI Taxonomy" id="682080"/>
    <lineage>
        <taxon>Eukaryota</taxon>
        <taxon>Fungi</taxon>
        <taxon>Dikarya</taxon>
        <taxon>Ascomycota</taxon>
        <taxon>Pezizomycotina</taxon>
        <taxon>Dothideomycetes</taxon>
        <taxon>Pleosporomycetidae</taxon>
        <taxon>Pleosporales</taxon>
        <taxon>Tetraplosphaeriaceae</taxon>
        <taxon>Polyplosphaeria</taxon>
    </lineage>
</organism>
<dbReference type="EMBL" id="ML996125">
    <property type="protein sequence ID" value="KAF2736438.1"/>
    <property type="molecule type" value="Genomic_DNA"/>
</dbReference>
<evidence type="ECO:0000313" key="1">
    <source>
        <dbReference type="EMBL" id="KAF2736438.1"/>
    </source>
</evidence>
<proteinExistence type="predicted"/>
<dbReference type="Proteomes" id="UP000799444">
    <property type="component" value="Unassembled WGS sequence"/>
</dbReference>
<gene>
    <name evidence="1" type="ORF">EJ04DRAFT_562488</name>
</gene>
<sequence length="421" mass="45639">MSITQAPTHAPIPTTSPIPDFPAEFADIPNTILDCWRSHGNYTIVSEFLEYEVIRSASWITSKLPPSEWITSTDIFPGGNCQTTPISLTTLCDGFPRASTYLVNCESDLVTSYYTTTWIQSYITPTWATEISNLPSPTCKVASDYSPECTRLNDAMSWWQAHPTPTSFVLPGCKILQPPKTTPACSMTAATYNIYSWPTPAPSGADFCSQNASHVTGTPTIPGKANTAVVSGHTLTSPSIYHFLSNITLRTALGDAYYVGSGGTSRAWNISTTILDKPLTVAQRESDILSMYRRCGGSGAHKQCVYYFKTDFRLNDVRTVRVDNANCKYCLDGTVYQDEYRPTIGVPVQSIVEQNGVFGDCGAWLGDIKPSFRVTDGPRVVSFEGFGPRDLHAITSEGGVAAPTEGGRSGVVTATSVATFS</sequence>
<keyword evidence="2" id="KW-1185">Reference proteome</keyword>